<evidence type="ECO:0000313" key="3">
    <source>
        <dbReference type="EMBL" id="GAP33060.1"/>
    </source>
</evidence>
<name>A0ABC9Z706_9NOCA</name>
<dbReference type="EMBL" id="BBYQ01000205">
    <property type="protein sequence ID" value="GAP33060.1"/>
    <property type="molecule type" value="Genomic_DNA"/>
</dbReference>
<evidence type="ECO:0000256" key="1">
    <source>
        <dbReference type="SAM" id="MobiDB-lite"/>
    </source>
</evidence>
<dbReference type="RefSeq" id="WP_162483914.1">
    <property type="nucleotide sequence ID" value="NZ_BAWD02000203.1"/>
</dbReference>
<proteinExistence type="predicted"/>
<sequence length="76" mass="8747">MRTPWSSDGGGSPQRAAPISDSCETVPERFTVELAHSILRIHRSCPTDKCARRKSAIYYLYEHHRYDNGSRQRRAL</sequence>
<reference evidence="4" key="1">
    <citation type="submission" date="2015-07" db="EMBL/GenBank/DDBJ databases">
        <title>Nocardia seriolae U-1 whole genome shotgun sequence.</title>
        <authorList>
            <person name="Imajoh M."/>
            <person name="Fukumoto Y."/>
            <person name="Sukeda M."/>
            <person name="Yamane J."/>
            <person name="Yamasaki K."/>
            <person name="Shimizu M."/>
            <person name="Ohnishi K."/>
            <person name="Oshima S."/>
        </authorList>
    </citation>
    <scope>NUCLEOTIDE SEQUENCE [LARGE SCALE GENOMIC DNA]</scope>
    <source>
        <strain evidence="4">U-1</strain>
    </source>
</reference>
<evidence type="ECO:0000313" key="5">
    <source>
        <dbReference type="Proteomes" id="UP000180166"/>
    </source>
</evidence>
<reference evidence="3 4" key="2">
    <citation type="journal article" date="2016" name="Genome Announc.">
        <title>Draft Genome Sequence of Erythromycin- and Oxytetracycline-Sensitive Nocardia seriolae Strain U-1 (NBRC 110359).</title>
        <authorList>
            <person name="Imajoh M."/>
            <person name="Sukeda M."/>
            <person name="Shimizu M."/>
            <person name="Yamane J."/>
            <person name="Ohnishi K."/>
            <person name="Oshima S."/>
        </authorList>
    </citation>
    <scope>NUCLEOTIDE SEQUENCE [LARGE SCALE GENOMIC DNA]</scope>
    <source>
        <strain evidence="3 4">U-1</strain>
    </source>
</reference>
<dbReference type="KEGG" id="nsr:NS506_01348"/>
<dbReference type="Proteomes" id="UP000037179">
    <property type="component" value="Unassembled WGS sequence"/>
</dbReference>
<feature type="region of interest" description="Disordered" evidence="1">
    <location>
        <begin position="1"/>
        <end position="22"/>
    </location>
</feature>
<evidence type="ECO:0000313" key="2">
    <source>
        <dbReference type="EMBL" id="APA95420.1"/>
    </source>
</evidence>
<evidence type="ECO:0000313" key="4">
    <source>
        <dbReference type="Proteomes" id="UP000037179"/>
    </source>
</evidence>
<gene>
    <name evidence="2" type="ORF">NS506_01348</name>
    <name evidence="3" type="ORF">NSK11_contig00205-0003</name>
</gene>
<reference evidence="2 5" key="3">
    <citation type="submission" date="2016-10" db="EMBL/GenBank/DDBJ databases">
        <title>Genome sequence of Nocardia seriolae strain EM150506, isolated from Anguila japonica.</title>
        <authorList>
            <person name="Han H.-J."/>
        </authorList>
    </citation>
    <scope>NUCLEOTIDE SEQUENCE [LARGE SCALE GENOMIC DNA]</scope>
    <source>
        <strain evidence="2 5">EM150506</strain>
    </source>
</reference>
<dbReference type="Proteomes" id="UP000180166">
    <property type="component" value="Chromosome"/>
</dbReference>
<dbReference type="EMBL" id="CP017839">
    <property type="protein sequence ID" value="APA95420.1"/>
    <property type="molecule type" value="Genomic_DNA"/>
</dbReference>
<protein>
    <submittedName>
        <fullName evidence="3">Uncharacterized protein</fullName>
    </submittedName>
</protein>
<accession>A0ABC9Z706</accession>
<dbReference type="AlphaFoldDB" id="A0ABC9Z706"/>
<keyword evidence="4" id="KW-1185">Reference proteome</keyword>
<organism evidence="3 4">
    <name type="scientific">Nocardia seriolae</name>
    <dbReference type="NCBI Taxonomy" id="37332"/>
    <lineage>
        <taxon>Bacteria</taxon>
        <taxon>Bacillati</taxon>
        <taxon>Actinomycetota</taxon>
        <taxon>Actinomycetes</taxon>
        <taxon>Mycobacteriales</taxon>
        <taxon>Nocardiaceae</taxon>
        <taxon>Nocardia</taxon>
    </lineage>
</organism>